<reference evidence="12 13" key="1">
    <citation type="journal article" date="2019" name="Front. Microbiol.">
        <title>Genomes of Neutrophilic Sulfur-Oxidizing Chemolithoautotrophs Representing 9 Proteobacterial Species From 8 Genera.</title>
        <authorList>
            <person name="Watanabe T."/>
            <person name="Kojima H."/>
            <person name="Umezawa K."/>
            <person name="Hori C."/>
            <person name="Takasuka T.E."/>
            <person name="Kato Y."/>
            <person name="Fukui M."/>
        </authorList>
    </citation>
    <scope>NUCLEOTIDE SEQUENCE [LARGE SCALE GENOMIC DNA]</scope>
    <source>
        <strain evidence="12 13">TTN</strain>
    </source>
</reference>
<dbReference type="Pfam" id="PF00270">
    <property type="entry name" value="DEAD"/>
    <property type="match status" value="1"/>
</dbReference>
<accession>A0A401JGA2</accession>
<feature type="short sequence motif" description="Q motif" evidence="6">
    <location>
        <begin position="1"/>
        <end position="29"/>
    </location>
</feature>
<dbReference type="InterPro" id="IPR027417">
    <property type="entry name" value="P-loop_NTPase"/>
</dbReference>
<dbReference type="RefSeq" id="WP_124705412.1">
    <property type="nucleotide sequence ID" value="NZ_BGOW01000021.1"/>
</dbReference>
<dbReference type="GO" id="GO:0005524">
    <property type="term" value="F:ATP binding"/>
    <property type="evidence" value="ECO:0007669"/>
    <property type="project" value="UniProtKB-KW"/>
</dbReference>
<feature type="region of interest" description="Disordered" evidence="8">
    <location>
        <begin position="374"/>
        <end position="481"/>
    </location>
</feature>
<evidence type="ECO:0000259" key="9">
    <source>
        <dbReference type="PROSITE" id="PS51192"/>
    </source>
</evidence>
<dbReference type="SUPFAM" id="SSF52540">
    <property type="entry name" value="P-loop containing nucleoside triphosphate hydrolases"/>
    <property type="match status" value="1"/>
</dbReference>
<feature type="domain" description="Helicase C-terminal" evidence="10">
    <location>
        <begin position="235"/>
        <end position="380"/>
    </location>
</feature>
<feature type="compositionally biased region" description="Low complexity" evidence="8">
    <location>
        <begin position="383"/>
        <end position="400"/>
    </location>
</feature>
<dbReference type="InterPro" id="IPR044742">
    <property type="entry name" value="DEAD/DEAH_RhlB"/>
</dbReference>
<evidence type="ECO:0000313" key="12">
    <source>
        <dbReference type="EMBL" id="GBL46632.1"/>
    </source>
</evidence>
<feature type="domain" description="DEAD-box RNA helicase Q" evidence="11">
    <location>
        <begin position="1"/>
        <end position="29"/>
    </location>
</feature>
<evidence type="ECO:0000256" key="8">
    <source>
        <dbReference type="SAM" id="MobiDB-lite"/>
    </source>
</evidence>
<keyword evidence="3 7" id="KW-0347">Helicase</keyword>
<dbReference type="PANTHER" id="PTHR47959">
    <property type="entry name" value="ATP-DEPENDENT RNA HELICASE RHLE-RELATED"/>
    <property type="match status" value="1"/>
</dbReference>
<evidence type="ECO:0000256" key="5">
    <source>
        <dbReference type="ARBA" id="ARBA00038437"/>
    </source>
</evidence>
<dbReference type="EMBL" id="BGOW01000021">
    <property type="protein sequence ID" value="GBL46632.1"/>
    <property type="molecule type" value="Genomic_DNA"/>
</dbReference>
<evidence type="ECO:0000259" key="10">
    <source>
        <dbReference type="PROSITE" id="PS51194"/>
    </source>
</evidence>
<dbReference type="InterPro" id="IPR011545">
    <property type="entry name" value="DEAD/DEAH_box_helicase_dom"/>
</dbReference>
<proteinExistence type="inferred from homology"/>
<evidence type="ECO:0000256" key="1">
    <source>
        <dbReference type="ARBA" id="ARBA00022741"/>
    </source>
</evidence>
<keyword evidence="1 7" id="KW-0547">Nucleotide-binding</keyword>
<dbReference type="GO" id="GO:0003724">
    <property type="term" value="F:RNA helicase activity"/>
    <property type="evidence" value="ECO:0007669"/>
    <property type="project" value="InterPro"/>
</dbReference>
<dbReference type="GO" id="GO:0016787">
    <property type="term" value="F:hydrolase activity"/>
    <property type="evidence" value="ECO:0007669"/>
    <property type="project" value="UniProtKB-KW"/>
</dbReference>
<dbReference type="PROSITE" id="PS00039">
    <property type="entry name" value="DEAD_ATP_HELICASE"/>
    <property type="match status" value="1"/>
</dbReference>
<organism evidence="12 13">
    <name type="scientific">Sulfuriferula multivorans</name>
    <dbReference type="NCBI Taxonomy" id="1559896"/>
    <lineage>
        <taxon>Bacteria</taxon>
        <taxon>Pseudomonadati</taxon>
        <taxon>Pseudomonadota</taxon>
        <taxon>Betaproteobacteria</taxon>
        <taxon>Nitrosomonadales</taxon>
        <taxon>Sulfuricellaceae</taxon>
        <taxon>Sulfuriferula</taxon>
    </lineage>
</organism>
<dbReference type="AlphaFoldDB" id="A0A401JGA2"/>
<name>A0A401JGA2_9PROT</name>
<keyword evidence="4 7" id="KW-0067">ATP-binding</keyword>
<dbReference type="CDD" id="cd00268">
    <property type="entry name" value="DEADc"/>
    <property type="match status" value="1"/>
</dbReference>
<evidence type="ECO:0000313" key="13">
    <source>
        <dbReference type="Proteomes" id="UP000286806"/>
    </source>
</evidence>
<dbReference type="PROSITE" id="PS51194">
    <property type="entry name" value="HELICASE_CTER"/>
    <property type="match status" value="1"/>
</dbReference>
<evidence type="ECO:0000256" key="4">
    <source>
        <dbReference type="ARBA" id="ARBA00022840"/>
    </source>
</evidence>
<evidence type="ECO:0000256" key="6">
    <source>
        <dbReference type="PROSITE-ProRule" id="PRU00552"/>
    </source>
</evidence>
<feature type="compositionally biased region" description="Low complexity" evidence="8">
    <location>
        <begin position="471"/>
        <end position="481"/>
    </location>
</feature>
<dbReference type="Pfam" id="PF00271">
    <property type="entry name" value="Helicase_C"/>
    <property type="match status" value="1"/>
</dbReference>
<dbReference type="SMART" id="SM00490">
    <property type="entry name" value="HELICc"/>
    <property type="match status" value="1"/>
</dbReference>
<evidence type="ECO:0000256" key="2">
    <source>
        <dbReference type="ARBA" id="ARBA00022801"/>
    </source>
</evidence>
<dbReference type="InterPro" id="IPR050079">
    <property type="entry name" value="DEAD_box_RNA_helicase"/>
</dbReference>
<gene>
    <name evidence="12" type="ORF">SFMTTN_2448</name>
</gene>
<dbReference type="Gene3D" id="3.40.50.300">
    <property type="entry name" value="P-loop containing nucleotide triphosphate hydrolases"/>
    <property type="match status" value="2"/>
</dbReference>
<protein>
    <submittedName>
        <fullName evidence="12">ATP-dependent RNA helicase NGO0650</fullName>
    </submittedName>
</protein>
<dbReference type="PANTHER" id="PTHR47959:SF17">
    <property type="entry name" value="ATP-DEPENDENT RNA HELICASE DEAD BOX FAMILY"/>
    <property type="match status" value="1"/>
</dbReference>
<dbReference type="InterPro" id="IPR014014">
    <property type="entry name" value="RNA_helicase_DEAD_Q_motif"/>
</dbReference>
<evidence type="ECO:0000259" key="11">
    <source>
        <dbReference type="PROSITE" id="PS51195"/>
    </source>
</evidence>
<dbReference type="Proteomes" id="UP000286806">
    <property type="component" value="Unassembled WGS sequence"/>
</dbReference>
<feature type="compositionally biased region" description="Low complexity" evidence="8">
    <location>
        <begin position="449"/>
        <end position="460"/>
    </location>
</feature>
<dbReference type="SMART" id="SM00487">
    <property type="entry name" value="DEXDc"/>
    <property type="match status" value="1"/>
</dbReference>
<comment type="similarity">
    <text evidence="5 7">Belongs to the DEAD box helicase family.</text>
</comment>
<dbReference type="PROSITE" id="PS51195">
    <property type="entry name" value="Q_MOTIF"/>
    <property type="match status" value="1"/>
</dbReference>
<feature type="domain" description="Helicase ATP-binding" evidence="9">
    <location>
        <begin position="32"/>
        <end position="207"/>
    </location>
</feature>
<dbReference type="OrthoDB" id="5297934at2"/>
<dbReference type="InterPro" id="IPR001650">
    <property type="entry name" value="Helicase_C-like"/>
</dbReference>
<dbReference type="InterPro" id="IPR000629">
    <property type="entry name" value="RNA-helicase_DEAD-box_CS"/>
</dbReference>
<feature type="compositionally biased region" description="Low complexity" evidence="8">
    <location>
        <begin position="407"/>
        <end position="437"/>
    </location>
</feature>
<sequence length="481" mass="51784">MSFENLGLNESLIKALVDSGYTQATPIQEQAIPLILAGEDLLASAQTGTGKTAAFMLPALEKLSQPSAVAGRGPRILVLTPTRELALQVTAAAEKYSKHLRRVKVVSILGGMPYPIQNKMLSQPFEVLVATPGRLIDHIERGRIDFSRLEMLILDEADRMLDMGFFDDVERIANATPASRQTVMFSATFEGNIARLAQQLLKTPKRIEIAHQQARHENITQHMHYVDDLSHKNRVLTHLINDVDINQALIFTATKRDADSLADDLQAQGHKVAALHGDMHQSARNRTITQMRQGNIRLLVATDVAARGLDVPGITHVINYDLPKNPEDYVHRIGRTGRAGASGIAISLASPRDSMQLKRIERFTGQQIPAEVIVGLEPKLKPRSAAPGGRPGASRGRPSGQGEQRRSSGFGNNANSGAGKSNGNSTGNSNGNSWGNNSGNGGGRRDGAARPTASRPAASGARRDGQGNTGGNRSNGNRSWS</sequence>
<dbReference type="GO" id="GO:0003676">
    <property type="term" value="F:nucleic acid binding"/>
    <property type="evidence" value="ECO:0007669"/>
    <property type="project" value="InterPro"/>
</dbReference>
<dbReference type="CDD" id="cd18787">
    <property type="entry name" value="SF2_C_DEAD"/>
    <property type="match status" value="1"/>
</dbReference>
<dbReference type="InterPro" id="IPR014001">
    <property type="entry name" value="Helicase_ATP-bd"/>
</dbReference>
<dbReference type="GO" id="GO:0005829">
    <property type="term" value="C:cytosol"/>
    <property type="evidence" value="ECO:0007669"/>
    <property type="project" value="TreeGrafter"/>
</dbReference>
<keyword evidence="13" id="KW-1185">Reference proteome</keyword>
<keyword evidence="2 7" id="KW-0378">Hydrolase</keyword>
<dbReference type="PROSITE" id="PS51192">
    <property type="entry name" value="HELICASE_ATP_BIND_1"/>
    <property type="match status" value="1"/>
</dbReference>
<evidence type="ECO:0000256" key="7">
    <source>
        <dbReference type="RuleBase" id="RU000492"/>
    </source>
</evidence>
<evidence type="ECO:0000256" key="3">
    <source>
        <dbReference type="ARBA" id="ARBA00022806"/>
    </source>
</evidence>
<comment type="caution">
    <text evidence="12">The sequence shown here is derived from an EMBL/GenBank/DDBJ whole genome shotgun (WGS) entry which is preliminary data.</text>
</comment>